<feature type="transmembrane region" description="Helical" evidence="12">
    <location>
        <begin position="384"/>
        <end position="408"/>
    </location>
</feature>
<organism evidence="16 17">
    <name type="scientific">Celerinatantimonas diazotrophica</name>
    <dbReference type="NCBI Taxonomy" id="412034"/>
    <lineage>
        <taxon>Bacteria</taxon>
        <taxon>Pseudomonadati</taxon>
        <taxon>Pseudomonadota</taxon>
        <taxon>Gammaproteobacteria</taxon>
        <taxon>Celerinatantimonadaceae</taxon>
        <taxon>Celerinatantimonas</taxon>
    </lineage>
</organism>
<dbReference type="PROSITE" id="PS51093">
    <property type="entry name" value="PTS_EIIA_TYPE_1"/>
    <property type="match status" value="1"/>
</dbReference>
<dbReference type="AlphaFoldDB" id="A0A4R1JLD3"/>
<dbReference type="InterPro" id="IPR003352">
    <property type="entry name" value="PTS_EIIC"/>
</dbReference>
<dbReference type="PROSITE" id="PS51098">
    <property type="entry name" value="PTS_EIIB_TYPE_1"/>
    <property type="match status" value="1"/>
</dbReference>
<comment type="subcellular location">
    <subcellularLocation>
        <location evidence="1">Cell membrane</location>
        <topology evidence="1">Multi-pass membrane protein</topology>
    </subcellularLocation>
</comment>
<evidence type="ECO:0000256" key="11">
    <source>
        <dbReference type="PROSITE-ProRule" id="PRU00421"/>
    </source>
</evidence>
<dbReference type="Gene3D" id="2.70.70.10">
    <property type="entry name" value="Glucose Permease (Domain IIA)"/>
    <property type="match status" value="1"/>
</dbReference>
<keyword evidence="2" id="KW-0813">Transport</keyword>
<evidence type="ECO:0000256" key="4">
    <source>
        <dbReference type="ARBA" id="ARBA00022597"/>
    </source>
</evidence>
<accession>A0A4R1JLD3</accession>
<dbReference type="SUPFAM" id="SSF55604">
    <property type="entry name" value="Glucose permease domain IIB"/>
    <property type="match status" value="1"/>
</dbReference>
<dbReference type="GO" id="GO:0015771">
    <property type="term" value="P:trehalose transport"/>
    <property type="evidence" value="ECO:0007669"/>
    <property type="project" value="TreeGrafter"/>
</dbReference>
<evidence type="ECO:0000256" key="6">
    <source>
        <dbReference type="ARBA" id="ARBA00022683"/>
    </source>
</evidence>
<keyword evidence="6" id="KW-0598">Phosphotransferase system</keyword>
<dbReference type="CDD" id="cd00212">
    <property type="entry name" value="PTS_IIB_glc"/>
    <property type="match status" value="1"/>
</dbReference>
<dbReference type="PANTHER" id="PTHR30175">
    <property type="entry name" value="PHOSPHOTRANSFERASE SYSTEM TRANSPORT PROTEIN"/>
    <property type="match status" value="1"/>
</dbReference>
<dbReference type="GO" id="GO:0008982">
    <property type="term" value="F:protein-N(PI)-phosphohistidine-sugar phosphotransferase activity"/>
    <property type="evidence" value="ECO:0007669"/>
    <property type="project" value="InterPro"/>
</dbReference>
<dbReference type="InterPro" id="IPR001996">
    <property type="entry name" value="PTS_IIB_1"/>
</dbReference>
<feature type="transmembrane region" description="Helical" evidence="12">
    <location>
        <begin position="285"/>
        <end position="308"/>
    </location>
</feature>
<keyword evidence="7 12" id="KW-0812">Transmembrane</keyword>
<dbReference type="GO" id="GO:0005886">
    <property type="term" value="C:plasma membrane"/>
    <property type="evidence" value="ECO:0007669"/>
    <property type="project" value="UniProtKB-SubCell"/>
</dbReference>
<keyword evidence="3" id="KW-1003">Cell membrane</keyword>
<protein>
    <submittedName>
        <fullName evidence="16">PTS system beta-glucoside-specific IIA component (Glc family) /PTS system beta-glucoside-specific IIB component (Glc family) /PTS system beta-glucoside-specific IIC component (Glc family)</fullName>
    </submittedName>
</protein>
<dbReference type="Pfam" id="PF00367">
    <property type="entry name" value="PTS_EIIB"/>
    <property type="match status" value="1"/>
</dbReference>
<dbReference type="PROSITE" id="PS00371">
    <property type="entry name" value="PTS_EIIA_TYPE_1_HIS"/>
    <property type="match status" value="1"/>
</dbReference>
<evidence type="ECO:0000259" key="14">
    <source>
        <dbReference type="PROSITE" id="PS51098"/>
    </source>
</evidence>
<evidence type="ECO:0000256" key="8">
    <source>
        <dbReference type="ARBA" id="ARBA00022777"/>
    </source>
</evidence>
<evidence type="ECO:0000313" key="16">
    <source>
        <dbReference type="EMBL" id="TCK51864.1"/>
    </source>
</evidence>
<dbReference type="InterPro" id="IPR001127">
    <property type="entry name" value="PTS_EIIA_1_perm"/>
</dbReference>
<feature type="domain" description="PTS EIIA type-1" evidence="13">
    <location>
        <begin position="504"/>
        <end position="608"/>
    </location>
</feature>
<evidence type="ECO:0000259" key="15">
    <source>
        <dbReference type="PROSITE" id="PS51103"/>
    </source>
</evidence>
<dbReference type="InterPro" id="IPR011055">
    <property type="entry name" value="Dup_hybrid_motif"/>
</dbReference>
<dbReference type="PROSITE" id="PS01035">
    <property type="entry name" value="PTS_EIIB_TYPE_1_CYS"/>
    <property type="match status" value="1"/>
</dbReference>
<feature type="transmembrane region" description="Helical" evidence="12">
    <location>
        <begin position="213"/>
        <end position="231"/>
    </location>
</feature>
<dbReference type="InterPro" id="IPR050558">
    <property type="entry name" value="PTS_Sugar-Specific_Components"/>
</dbReference>
<comment type="caution">
    <text evidence="16">The sequence shown here is derived from an EMBL/GenBank/DDBJ whole genome shotgun (WGS) entry which is preliminary data.</text>
</comment>
<dbReference type="RefSeq" id="WP_131912778.1">
    <property type="nucleotide sequence ID" value="NZ_OU594967.1"/>
</dbReference>
<dbReference type="OrthoDB" id="92465at2"/>
<dbReference type="EMBL" id="SMGD01000013">
    <property type="protein sequence ID" value="TCK51864.1"/>
    <property type="molecule type" value="Genomic_DNA"/>
</dbReference>
<gene>
    <name evidence="16" type="ORF">EV690_1945</name>
</gene>
<sequence>MAKVRDYSKLAHDILREVGGEDNLVSINRCATRLRLVLKEIPEHAVEHVKQLPGVITVVLGAGQFQVVIGTHVGDVFQTLTGMVDASLMANAESPKQGILDSVISAMAAIFAPIIYVLAAAGILQGGLILAKLAFPSFTTTGAFGILNFISWTPFTFLPVFIGFTAAKHFKCNPFIAVFCCCALINPEWAKMAAQIASGSNISFAGLPLAKTVYNASVLPPIFLVWALSYVERFACRILPDVVTALFSPLICVVIMVPLTLVIIGPVTTDAAGWIAHGYNWLYDLFPPLAAAVIGGVWQIIVIFGVHWGITPVVLANFQVYGHDSFQAFQTIAVIGQMAAAFACAIRSKNTELKTTGFSAGVTGIFGITEPAIYGVTLRLKKPFICGCIGGSIGAIVTSLFGSYYYIYAGLPGILTMVNAISSENPSSFIGEVAGAAVCIIVTFILVFWVGFDDPIEDNATDEAKNGSASDASDASPVLGATQEGATLLSPVAGEFIPLEKVNDEIFSQKMLGDGIAIIPSTGVIQAPYDAEISSVIESQHAVGLTLANGAELLIHIGLDTVNLNGQHFQAVVKEGQKVKAGDDLILFEIDDVLAAGYDITTPILVINNDQYKVALLEHDETIALGQPILHIAC</sequence>
<feature type="transmembrane region" description="Helical" evidence="12">
    <location>
        <begin position="144"/>
        <end position="167"/>
    </location>
</feature>
<evidence type="ECO:0000256" key="10">
    <source>
        <dbReference type="ARBA" id="ARBA00023136"/>
    </source>
</evidence>
<dbReference type="GO" id="GO:0090589">
    <property type="term" value="F:protein-phosphocysteine-trehalose phosphotransferase system transporter activity"/>
    <property type="evidence" value="ECO:0007669"/>
    <property type="project" value="TreeGrafter"/>
</dbReference>
<proteinExistence type="predicted"/>
<evidence type="ECO:0000256" key="5">
    <source>
        <dbReference type="ARBA" id="ARBA00022679"/>
    </source>
</evidence>
<dbReference type="Pfam" id="PF00358">
    <property type="entry name" value="PTS_EIIA_1"/>
    <property type="match status" value="1"/>
</dbReference>
<dbReference type="GO" id="GO:0016301">
    <property type="term" value="F:kinase activity"/>
    <property type="evidence" value="ECO:0007669"/>
    <property type="project" value="UniProtKB-KW"/>
</dbReference>
<name>A0A4R1JLD3_9GAMM</name>
<evidence type="ECO:0000313" key="17">
    <source>
        <dbReference type="Proteomes" id="UP000295565"/>
    </source>
</evidence>
<dbReference type="NCBIfam" id="TIGR00830">
    <property type="entry name" value="PTBA"/>
    <property type="match status" value="1"/>
</dbReference>
<keyword evidence="8" id="KW-0418">Kinase</keyword>
<keyword evidence="10 12" id="KW-0472">Membrane</keyword>
<dbReference type="InterPro" id="IPR018113">
    <property type="entry name" value="PTrfase_EIIB_Cys"/>
</dbReference>
<dbReference type="InterPro" id="IPR013013">
    <property type="entry name" value="PTS_EIIC_1"/>
</dbReference>
<evidence type="ECO:0000256" key="2">
    <source>
        <dbReference type="ARBA" id="ARBA00022448"/>
    </source>
</evidence>
<keyword evidence="5" id="KW-0808">Transferase</keyword>
<evidence type="ECO:0000256" key="12">
    <source>
        <dbReference type="SAM" id="Phobius"/>
    </source>
</evidence>
<evidence type="ECO:0000256" key="1">
    <source>
        <dbReference type="ARBA" id="ARBA00004651"/>
    </source>
</evidence>
<evidence type="ECO:0000256" key="7">
    <source>
        <dbReference type="ARBA" id="ARBA00022692"/>
    </source>
</evidence>
<feature type="transmembrane region" description="Helical" evidence="12">
    <location>
        <begin position="243"/>
        <end position="264"/>
    </location>
</feature>
<keyword evidence="17" id="KW-1185">Reference proteome</keyword>
<evidence type="ECO:0000256" key="9">
    <source>
        <dbReference type="ARBA" id="ARBA00022989"/>
    </source>
</evidence>
<dbReference type="PROSITE" id="PS51103">
    <property type="entry name" value="PTS_EIIC_TYPE_1"/>
    <property type="match status" value="1"/>
</dbReference>
<feature type="transmembrane region" description="Helical" evidence="12">
    <location>
        <begin position="328"/>
        <end position="346"/>
    </location>
</feature>
<reference evidence="16 17" key="1">
    <citation type="submission" date="2019-03" db="EMBL/GenBank/DDBJ databases">
        <title>Genomic Encyclopedia of Type Strains, Phase IV (KMG-IV): sequencing the most valuable type-strain genomes for metagenomic binning, comparative biology and taxonomic classification.</title>
        <authorList>
            <person name="Goeker M."/>
        </authorList>
    </citation>
    <scope>NUCLEOTIDE SEQUENCE [LARGE SCALE GENOMIC DNA]</scope>
    <source>
        <strain evidence="16 17">DSM 18577</strain>
    </source>
</reference>
<evidence type="ECO:0000256" key="3">
    <source>
        <dbReference type="ARBA" id="ARBA00022475"/>
    </source>
</evidence>
<dbReference type="InterPro" id="IPR036878">
    <property type="entry name" value="Glu_permease_IIB"/>
</dbReference>
<keyword evidence="4" id="KW-0762">Sugar transport</keyword>
<feature type="transmembrane region" description="Helical" evidence="12">
    <location>
        <begin position="103"/>
        <end position="124"/>
    </location>
</feature>
<dbReference type="Pfam" id="PF02378">
    <property type="entry name" value="PTS_EIIC"/>
    <property type="match status" value="1"/>
</dbReference>
<dbReference type="Proteomes" id="UP000295565">
    <property type="component" value="Unassembled WGS sequence"/>
</dbReference>
<feature type="transmembrane region" description="Helical" evidence="12">
    <location>
        <begin position="428"/>
        <end position="452"/>
    </location>
</feature>
<feature type="active site" description="Phosphocysteine intermediate; for EIIB activity" evidence="11">
    <location>
        <position position="30"/>
    </location>
</feature>
<feature type="domain" description="PTS EIIB type-1" evidence="14">
    <location>
        <begin position="8"/>
        <end position="90"/>
    </location>
</feature>
<dbReference type="FunFam" id="2.70.70.10:FF:000001">
    <property type="entry name" value="PTS system glucose-specific IIA component"/>
    <property type="match status" value="1"/>
</dbReference>
<evidence type="ECO:0000259" key="13">
    <source>
        <dbReference type="PROSITE" id="PS51093"/>
    </source>
</evidence>
<dbReference type="PANTHER" id="PTHR30175:SF1">
    <property type="entry name" value="PTS SYSTEM ARBUTIN-, CELLOBIOSE-, AND SALICIN-SPECIFIC EIIBC COMPONENT-RELATED"/>
    <property type="match status" value="1"/>
</dbReference>
<keyword evidence="9 12" id="KW-1133">Transmembrane helix</keyword>
<dbReference type="GO" id="GO:0009401">
    <property type="term" value="P:phosphoenolpyruvate-dependent sugar phosphotransferase system"/>
    <property type="evidence" value="ECO:0007669"/>
    <property type="project" value="UniProtKB-KW"/>
</dbReference>
<dbReference type="Gene3D" id="3.30.1360.60">
    <property type="entry name" value="Glucose permease domain IIB"/>
    <property type="match status" value="1"/>
</dbReference>
<dbReference type="SUPFAM" id="SSF51261">
    <property type="entry name" value="Duplicated hybrid motif"/>
    <property type="match status" value="1"/>
</dbReference>
<feature type="domain" description="PTS EIIC type-1" evidence="15">
    <location>
        <begin position="105"/>
        <end position="462"/>
    </location>
</feature>